<dbReference type="Proteomes" id="UP000626109">
    <property type="component" value="Unassembled WGS sequence"/>
</dbReference>
<feature type="signal peptide" evidence="1">
    <location>
        <begin position="1"/>
        <end position="39"/>
    </location>
</feature>
<proteinExistence type="predicted"/>
<evidence type="ECO:0000313" key="2">
    <source>
        <dbReference type="EMBL" id="CAE8678434.1"/>
    </source>
</evidence>
<keyword evidence="1" id="KW-0732">Signal</keyword>
<comment type="caution">
    <text evidence="2">The sequence shown here is derived from an EMBL/GenBank/DDBJ whole genome shotgun (WGS) entry which is preliminary data.</text>
</comment>
<name>A0A813JJ08_POLGL</name>
<gene>
    <name evidence="2" type="ORF">PGLA2088_LOCUS20803</name>
</gene>
<protein>
    <submittedName>
        <fullName evidence="2">Uncharacterized protein</fullName>
    </submittedName>
</protein>
<dbReference type="AlphaFoldDB" id="A0A813JJ08"/>
<reference evidence="2" key="1">
    <citation type="submission" date="2021-02" db="EMBL/GenBank/DDBJ databases">
        <authorList>
            <person name="Dougan E. K."/>
            <person name="Rhodes N."/>
            <person name="Thang M."/>
            <person name="Chan C."/>
        </authorList>
    </citation>
    <scope>NUCLEOTIDE SEQUENCE</scope>
</reference>
<feature type="chain" id="PRO_5032882147" evidence="1">
    <location>
        <begin position="40"/>
        <end position="254"/>
    </location>
</feature>
<accession>A0A813JJ08</accession>
<organism evidence="2 3">
    <name type="scientific">Polarella glacialis</name>
    <name type="common">Dinoflagellate</name>
    <dbReference type="NCBI Taxonomy" id="89957"/>
    <lineage>
        <taxon>Eukaryota</taxon>
        <taxon>Sar</taxon>
        <taxon>Alveolata</taxon>
        <taxon>Dinophyceae</taxon>
        <taxon>Suessiales</taxon>
        <taxon>Suessiaceae</taxon>
        <taxon>Polarella</taxon>
    </lineage>
</organism>
<sequence>MGRTLRQSFICPGPHFRLATFQAAMATLAVLSFSDLAAGAEVANSALGGGTGGAAAAAAAAVAVAEEAQAALADCQRDLQQCNSGAGAGAGTAAGRRLKSSLQAPGYEGAAEWPEGYGKLLTFPFGLADMRSLKELARSLWSPDGSAATLPDAVTPKGFAPVKGSRCVSEMVGVHPVGGPGSRWSAGLWDEAQDWCLAQGNCTGIMLYVGKNTMNCHHWCGRPQFCSGLIDDNSGVEVSEEWNLWARDVARTEL</sequence>
<evidence type="ECO:0000256" key="1">
    <source>
        <dbReference type="SAM" id="SignalP"/>
    </source>
</evidence>
<dbReference type="EMBL" id="CAJNNW010025687">
    <property type="protein sequence ID" value="CAE8678434.1"/>
    <property type="molecule type" value="Genomic_DNA"/>
</dbReference>
<evidence type="ECO:0000313" key="3">
    <source>
        <dbReference type="Proteomes" id="UP000626109"/>
    </source>
</evidence>